<dbReference type="EMBL" id="UGPB01000001">
    <property type="protein sequence ID" value="STY29177.1"/>
    <property type="molecule type" value="Genomic_DNA"/>
</dbReference>
<dbReference type="AlphaFoldDB" id="A0A378LR33"/>
<dbReference type="OrthoDB" id="5653881at2"/>
<dbReference type="RefSeq" id="WP_115262284.1">
    <property type="nucleotide sequence ID" value="NZ_CAAAIS010000003.1"/>
</dbReference>
<dbReference type="Proteomes" id="UP000255297">
    <property type="component" value="Unassembled WGS sequence"/>
</dbReference>
<accession>A0A378LR33</accession>
<gene>
    <name evidence="1" type="ORF">NCTC11532_01360</name>
</gene>
<evidence type="ECO:0000313" key="1">
    <source>
        <dbReference type="EMBL" id="STY29177.1"/>
    </source>
</evidence>
<keyword evidence="2" id="KW-1185">Reference proteome</keyword>
<protein>
    <submittedName>
        <fullName evidence="1">Uncharacterized protein</fullName>
    </submittedName>
</protein>
<organism evidence="1 2">
    <name type="scientific">Legionella wadsworthii</name>
    <dbReference type="NCBI Taxonomy" id="28088"/>
    <lineage>
        <taxon>Bacteria</taxon>
        <taxon>Pseudomonadati</taxon>
        <taxon>Pseudomonadota</taxon>
        <taxon>Gammaproteobacteria</taxon>
        <taxon>Legionellales</taxon>
        <taxon>Legionellaceae</taxon>
        <taxon>Legionella</taxon>
    </lineage>
</organism>
<sequence>MKLMSVIGINLKVTKWIVTESKVPFDDMDYLCVYECTNPEEAEKMLENIRSAFEVDNSMELEVEEQDSPYDYYWETHGKYVVASMRFLERYFDGKVEDINPDNKFGKMNVFLDKLLKTKDENTSPHLIAVKTSENSVIIRWGLPEEIEEPDLVDFTEEYLGATAYTKRNKGETAQIKEAYHFNGLFYPGDNFNVLWLPAKPYQGHAMFTAYGCSNHKMTKILETKIREDEKKKQRETHQSSPTGLITMVSHGPILLASEEYLKQIYGIPTLVPLVNDLVKQGLADKQSKQRAKTVDKIYVEWDEKAQAKGKIPSLIQPRTGLTFFPPQTGSSFIPKYPSLQSVLSQMKHTSVIKSNLNSHPVNIPMDISTHGETTIVPVPDPLPYSSSILMQQTIVPKPAPLPHPFIHEKPKSITAQETMKMVAPGNHSIFHVPQTDEPMKELTEEEYLGFFQ</sequence>
<reference evidence="1 2" key="1">
    <citation type="submission" date="2018-06" db="EMBL/GenBank/DDBJ databases">
        <authorList>
            <consortium name="Pathogen Informatics"/>
            <person name="Doyle S."/>
        </authorList>
    </citation>
    <scope>NUCLEOTIDE SEQUENCE [LARGE SCALE GENOMIC DNA]</scope>
    <source>
        <strain evidence="1 2">NCTC11532</strain>
    </source>
</reference>
<name>A0A378LR33_9GAMM</name>
<evidence type="ECO:0000313" key="2">
    <source>
        <dbReference type="Proteomes" id="UP000255297"/>
    </source>
</evidence>
<proteinExistence type="predicted"/>